<dbReference type="Proteomes" id="UP000324611">
    <property type="component" value="Unassembled WGS sequence"/>
</dbReference>
<reference evidence="9 10" key="2">
    <citation type="submission" date="2019-09" db="EMBL/GenBank/DDBJ databases">
        <authorList>
            <person name="Jin C."/>
        </authorList>
    </citation>
    <scope>NUCLEOTIDE SEQUENCE [LARGE SCALE GENOMIC DNA]</scope>
    <source>
        <strain evidence="9 10">BN140078</strain>
    </source>
</reference>
<evidence type="ECO:0000256" key="1">
    <source>
        <dbReference type="ARBA" id="ARBA00009375"/>
    </source>
</evidence>
<accession>A0A5B2W5Y2</accession>
<dbReference type="InterPro" id="IPR020095">
    <property type="entry name" value="PsdUridine_synth_TruA_C"/>
</dbReference>
<dbReference type="GO" id="GO:0160147">
    <property type="term" value="F:tRNA pseudouridine(38-40) synthase activity"/>
    <property type="evidence" value="ECO:0007669"/>
    <property type="project" value="UniProtKB-EC"/>
</dbReference>
<dbReference type="Gene3D" id="3.30.70.580">
    <property type="entry name" value="Pseudouridine synthase I, catalytic domain, N-terminal subdomain"/>
    <property type="match status" value="1"/>
</dbReference>
<dbReference type="NCBIfam" id="TIGR00071">
    <property type="entry name" value="hisT_truA"/>
    <property type="match status" value="1"/>
</dbReference>
<comment type="function">
    <text evidence="4">Formation of pseudouridine at positions 38, 39 and 40 in the anticodon stem and loop of transfer RNAs.</text>
</comment>
<dbReference type="CDD" id="cd02570">
    <property type="entry name" value="PseudoU_synth_EcTruA"/>
    <property type="match status" value="1"/>
</dbReference>
<proteinExistence type="inferred from homology"/>
<evidence type="ECO:0000256" key="6">
    <source>
        <dbReference type="PIRSR" id="PIRSR001430-2"/>
    </source>
</evidence>
<keyword evidence="2 4" id="KW-0819">tRNA processing</keyword>
<organism evidence="9 10">
    <name type="scientific">Chitinophaga agrisoli</name>
    <dbReference type="NCBI Taxonomy" id="2607653"/>
    <lineage>
        <taxon>Bacteria</taxon>
        <taxon>Pseudomonadati</taxon>
        <taxon>Bacteroidota</taxon>
        <taxon>Chitinophagia</taxon>
        <taxon>Chitinophagales</taxon>
        <taxon>Chitinophagaceae</taxon>
        <taxon>Chitinophaga</taxon>
    </lineage>
</organism>
<dbReference type="InterPro" id="IPR020103">
    <property type="entry name" value="PsdUridine_synth_cat_dom_sf"/>
</dbReference>
<dbReference type="Pfam" id="PF01416">
    <property type="entry name" value="PseudoU_synth_1"/>
    <property type="match status" value="1"/>
</dbReference>
<dbReference type="AlphaFoldDB" id="A0A5B2W5Y2"/>
<comment type="catalytic activity">
    <reaction evidence="4 7">
        <text>uridine(38/39/40) in tRNA = pseudouridine(38/39/40) in tRNA</text>
        <dbReference type="Rhea" id="RHEA:22376"/>
        <dbReference type="Rhea" id="RHEA-COMP:10085"/>
        <dbReference type="Rhea" id="RHEA-COMP:10087"/>
        <dbReference type="ChEBI" id="CHEBI:65314"/>
        <dbReference type="ChEBI" id="CHEBI:65315"/>
        <dbReference type="EC" id="5.4.99.12"/>
    </reaction>
</comment>
<evidence type="ECO:0000256" key="2">
    <source>
        <dbReference type="ARBA" id="ARBA00022694"/>
    </source>
</evidence>
<dbReference type="PANTHER" id="PTHR11142">
    <property type="entry name" value="PSEUDOURIDYLATE SYNTHASE"/>
    <property type="match status" value="1"/>
</dbReference>
<evidence type="ECO:0000256" key="5">
    <source>
        <dbReference type="PIRSR" id="PIRSR001430-1"/>
    </source>
</evidence>
<sequence>MTEVPAQRYFIDVSYKGTAYAGFQIQDNVHTVQSTLDKALSTLLRTPVVTTGSSRTDAGVHALQNFLHFDTAVALHPQFLYKMNAILPEDIVLKAIYPVPPDAHSRFAALGRSYKYYLYAHKDPFMKDRGYFFPYRMDTELLQQAAGIIKEYTDFTTFSKRNTQVRTFICSIRESYWEFNDTGMVYNVSANRFLRGMVRGLVGTMLRVGRGKLTLQEFRAAIEGRDCTLADFAVPPQGLFLVKVAYPEGLLDSPLP</sequence>
<dbReference type="FunFam" id="3.30.70.580:FF:000001">
    <property type="entry name" value="tRNA pseudouridine synthase A"/>
    <property type="match status" value="1"/>
</dbReference>
<feature type="domain" description="Pseudouridine synthase I TruA alpha/beta" evidence="8">
    <location>
        <begin position="154"/>
        <end position="247"/>
    </location>
</feature>
<dbReference type="EC" id="5.4.99.12" evidence="4"/>
<dbReference type="PANTHER" id="PTHR11142:SF0">
    <property type="entry name" value="TRNA PSEUDOURIDINE SYNTHASE-LIKE 1"/>
    <property type="match status" value="1"/>
</dbReference>
<dbReference type="InterPro" id="IPR001406">
    <property type="entry name" value="PsdUridine_synth_TruA"/>
</dbReference>
<feature type="binding site" evidence="4 6">
    <location>
        <position position="114"/>
    </location>
    <ligand>
        <name>substrate</name>
    </ligand>
</feature>
<evidence type="ECO:0000256" key="3">
    <source>
        <dbReference type="ARBA" id="ARBA00023235"/>
    </source>
</evidence>
<evidence type="ECO:0000256" key="7">
    <source>
        <dbReference type="RuleBase" id="RU003792"/>
    </source>
</evidence>
<evidence type="ECO:0000313" key="9">
    <source>
        <dbReference type="EMBL" id="KAA2245787.1"/>
    </source>
</evidence>
<name>A0A5B2W5Y2_9BACT</name>
<evidence type="ECO:0000313" key="10">
    <source>
        <dbReference type="Proteomes" id="UP000324611"/>
    </source>
</evidence>
<dbReference type="HAMAP" id="MF_00171">
    <property type="entry name" value="TruA"/>
    <property type="match status" value="1"/>
</dbReference>
<reference evidence="9 10" key="1">
    <citation type="submission" date="2019-09" db="EMBL/GenBank/DDBJ databases">
        <title>Chitinophaga ginsengihumi sp. nov., isolated from soil of ginseng rhizosphere.</title>
        <authorList>
            <person name="Lee J."/>
        </authorList>
    </citation>
    <scope>NUCLEOTIDE SEQUENCE [LARGE SCALE GENOMIC DNA]</scope>
    <source>
        <strain evidence="9 10">BN140078</strain>
    </source>
</reference>
<dbReference type="PIRSF" id="PIRSF001430">
    <property type="entry name" value="tRNA_psdUrid_synth"/>
    <property type="match status" value="1"/>
</dbReference>
<dbReference type="Gene3D" id="3.30.70.660">
    <property type="entry name" value="Pseudouridine synthase I, catalytic domain, C-terminal subdomain"/>
    <property type="match status" value="1"/>
</dbReference>
<dbReference type="InterPro" id="IPR020094">
    <property type="entry name" value="TruA/RsuA/RluB/E/F_N"/>
</dbReference>
<feature type="active site" description="Nucleophile" evidence="4 5">
    <location>
        <position position="57"/>
    </location>
</feature>
<dbReference type="EMBL" id="VUOC01000001">
    <property type="protein sequence ID" value="KAA2245787.1"/>
    <property type="molecule type" value="Genomic_DNA"/>
</dbReference>
<keyword evidence="3 4" id="KW-0413">Isomerase</keyword>
<dbReference type="GO" id="GO:0031119">
    <property type="term" value="P:tRNA pseudouridine synthesis"/>
    <property type="evidence" value="ECO:0007669"/>
    <property type="project" value="UniProtKB-UniRule"/>
</dbReference>
<comment type="subunit">
    <text evidence="4">Homodimer.</text>
</comment>
<dbReference type="InterPro" id="IPR020097">
    <property type="entry name" value="PsdUridine_synth_TruA_a/b_dom"/>
</dbReference>
<comment type="similarity">
    <text evidence="1 4 7">Belongs to the tRNA pseudouridine synthase TruA family.</text>
</comment>
<dbReference type="RefSeq" id="WP_149837177.1">
    <property type="nucleotide sequence ID" value="NZ_VUOC01000001.1"/>
</dbReference>
<gene>
    <name evidence="4 9" type="primary">truA</name>
    <name evidence="9" type="ORF">F0L74_07500</name>
</gene>
<protein>
    <recommendedName>
        <fullName evidence="4">tRNA pseudouridine synthase A</fullName>
        <ecNumber evidence="4">5.4.99.12</ecNumber>
    </recommendedName>
    <alternativeName>
        <fullName evidence="4">tRNA pseudouridine(38-40) synthase</fullName>
    </alternativeName>
    <alternativeName>
        <fullName evidence="4">tRNA pseudouridylate synthase I</fullName>
    </alternativeName>
    <alternativeName>
        <fullName evidence="4">tRNA-uridine isomerase I</fullName>
    </alternativeName>
</protein>
<comment type="caution">
    <text evidence="9">The sequence shown here is derived from an EMBL/GenBank/DDBJ whole genome shotgun (WGS) entry which is preliminary data.</text>
</comment>
<evidence type="ECO:0000259" key="8">
    <source>
        <dbReference type="Pfam" id="PF01416"/>
    </source>
</evidence>
<keyword evidence="10" id="KW-1185">Reference proteome</keyword>
<evidence type="ECO:0000256" key="4">
    <source>
        <dbReference type="HAMAP-Rule" id="MF_00171"/>
    </source>
</evidence>
<dbReference type="SUPFAM" id="SSF55120">
    <property type="entry name" value="Pseudouridine synthase"/>
    <property type="match status" value="1"/>
</dbReference>
<comment type="caution">
    <text evidence="4">Lacks conserved residue(s) required for the propagation of feature annotation.</text>
</comment>
<dbReference type="GO" id="GO:0003723">
    <property type="term" value="F:RNA binding"/>
    <property type="evidence" value="ECO:0007669"/>
    <property type="project" value="InterPro"/>
</dbReference>